<keyword evidence="1" id="KW-0472">Membrane</keyword>
<evidence type="ECO:0000259" key="2">
    <source>
        <dbReference type="Pfam" id="PF13239"/>
    </source>
</evidence>
<proteinExistence type="predicted"/>
<sequence>MFSKNKKTDRLDSEQREQYEYARKRVKQKKRLMQHFIVFLAGSVLLVIINPVLGIGKGFFIPNWFVWAILLWALLFLIHLLNVFILNKFMGKEWEDRQIEKLKAKQQAKIDSLYLEVEKEITSAEVKKNDPPEETTTL</sequence>
<comment type="caution">
    <text evidence="3">The sequence shown here is derived from an EMBL/GenBank/DDBJ whole genome shotgun (WGS) entry which is preliminary data.</text>
</comment>
<feature type="transmembrane region" description="Helical" evidence="1">
    <location>
        <begin position="32"/>
        <end position="53"/>
    </location>
</feature>
<evidence type="ECO:0000313" key="4">
    <source>
        <dbReference type="Proteomes" id="UP001138686"/>
    </source>
</evidence>
<reference evidence="3" key="1">
    <citation type="submission" date="2021-07" db="EMBL/GenBank/DDBJ databases">
        <title>Aureisphaera sp. CAU 1614 isolated from sea sediment.</title>
        <authorList>
            <person name="Kim W."/>
        </authorList>
    </citation>
    <scope>NUCLEOTIDE SEQUENCE</scope>
    <source>
        <strain evidence="3">CAU 1614</strain>
    </source>
</reference>
<organism evidence="3 4">
    <name type="scientific">Halomarinibacterium sedimenti</name>
    <dbReference type="NCBI Taxonomy" id="2857106"/>
    <lineage>
        <taxon>Bacteria</taxon>
        <taxon>Pseudomonadati</taxon>
        <taxon>Bacteroidota</taxon>
        <taxon>Flavobacteriia</taxon>
        <taxon>Flavobacteriales</taxon>
        <taxon>Flavobacteriaceae</taxon>
        <taxon>Halomarinibacterium</taxon>
    </lineage>
</organism>
<protein>
    <submittedName>
        <fullName evidence="3">2TM domain-containing protein</fullName>
    </submittedName>
</protein>
<dbReference type="RefSeq" id="WP_219053602.1">
    <property type="nucleotide sequence ID" value="NZ_JAHWDP010000008.1"/>
</dbReference>
<dbReference type="AlphaFoldDB" id="A0A9X1K033"/>
<name>A0A9X1K033_9FLAO</name>
<keyword evidence="4" id="KW-1185">Reference proteome</keyword>
<dbReference type="Pfam" id="PF13239">
    <property type="entry name" value="2TM"/>
    <property type="match status" value="1"/>
</dbReference>
<gene>
    <name evidence="3" type="ORF">KXJ69_13255</name>
</gene>
<dbReference type="EMBL" id="JAHWDP010000008">
    <property type="protein sequence ID" value="MBW2939077.1"/>
    <property type="molecule type" value="Genomic_DNA"/>
</dbReference>
<evidence type="ECO:0000256" key="1">
    <source>
        <dbReference type="SAM" id="Phobius"/>
    </source>
</evidence>
<keyword evidence="1" id="KW-0812">Transmembrane</keyword>
<dbReference type="InterPro" id="IPR025698">
    <property type="entry name" value="2TM_dom"/>
</dbReference>
<feature type="domain" description="2TM" evidence="2">
    <location>
        <begin position="20"/>
        <end position="102"/>
    </location>
</feature>
<evidence type="ECO:0000313" key="3">
    <source>
        <dbReference type="EMBL" id="MBW2939077.1"/>
    </source>
</evidence>
<accession>A0A9X1K033</accession>
<dbReference type="Proteomes" id="UP001138686">
    <property type="component" value="Unassembled WGS sequence"/>
</dbReference>
<keyword evidence="1" id="KW-1133">Transmembrane helix</keyword>
<feature type="transmembrane region" description="Helical" evidence="1">
    <location>
        <begin position="65"/>
        <end position="87"/>
    </location>
</feature>